<dbReference type="EMBL" id="JBANQN010000009">
    <property type="protein sequence ID" value="KAK6780237.1"/>
    <property type="molecule type" value="Genomic_DNA"/>
</dbReference>
<evidence type="ECO:0000313" key="1">
    <source>
        <dbReference type="EMBL" id="KAK6780237.1"/>
    </source>
</evidence>
<proteinExistence type="predicted"/>
<dbReference type="Proteomes" id="UP001371456">
    <property type="component" value="Unassembled WGS sequence"/>
</dbReference>
<keyword evidence="2" id="KW-1185">Reference proteome</keyword>
<sequence>MNYIYTLFLLVAHCARKKKKLFHAMTIDSVITIGKSLKLDEENPFIYYVSHMQHESNIRTQYI</sequence>
<name>A0AAN8Y5R5_SOLBU</name>
<protein>
    <submittedName>
        <fullName evidence="1">Uncharacterized protein</fullName>
    </submittedName>
</protein>
<accession>A0AAN8Y5R5</accession>
<dbReference type="AlphaFoldDB" id="A0AAN8Y5R5"/>
<gene>
    <name evidence="1" type="ORF">RDI58_022421</name>
</gene>
<organism evidence="1 2">
    <name type="scientific">Solanum bulbocastanum</name>
    <name type="common">Wild potato</name>
    <dbReference type="NCBI Taxonomy" id="147425"/>
    <lineage>
        <taxon>Eukaryota</taxon>
        <taxon>Viridiplantae</taxon>
        <taxon>Streptophyta</taxon>
        <taxon>Embryophyta</taxon>
        <taxon>Tracheophyta</taxon>
        <taxon>Spermatophyta</taxon>
        <taxon>Magnoliopsida</taxon>
        <taxon>eudicotyledons</taxon>
        <taxon>Gunneridae</taxon>
        <taxon>Pentapetalae</taxon>
        <taxon>asterids</taxon>
        <taxon>lamiids</taxon>
        <taxon>Solanales</taxon>
        <taxon>Solanaceae</taxon>
        <taxon>Solanoideae</taxon>
        <taxon>Solaneae</taxon>
        <taxon>Solanum</taxon>
    </lineage>
</organism>
<comment type="caution">
    <text evidence="1">The sequence shown here is derived from an EMBL/GenBank/DDBJ whole genome shotgun (WGS) entry which is preliminary data.</text>
</comment>
<reference evidence="1 2" key="1">
    <citation type="submission" date="2024-02" db="EMBL/GenBank/DDBJ databases">
        <title>de novo genome assembly of Solanum bulbocastanum strain 11H21.</title>
        <authorList>
            <person name="Hosaka A.J."/>
        </authorList>
    </citation>
    <scope>NUCLEOTIDE SEQUENCE [LARGE SCALE GENOMIC DNA]</scope>
    <source>
        <tissue evidence="1">Young leaves</tissue>
    </source>
</reference>
<evidence type="ECO:0000313" key="2">
    <source>
        <dbReference type="Proteomes" id="UP001371456"/>
    </source>
</evidence>